<sequence length="192" mass="22087">MKKLFLNKWFLVVPVIFIIAGTIFYLHHDQKPKRTANKETVDTQAFRKELKPKIDEFTTKYNDSIEKDWLPSWEEIHTNQDTIDKNKIVNTMHTVSKQYEILAKEMDTFKAEDSISTPALKEKMNEFRTEFIAASNFMKDAAESIIDGCNNSIPLNEAIENTKHALGLADQHIITALSTLNEIKDKLGITKN</sequence>
<keyword evidence="5" id="KW-1185">Reference proteome</keyword>
<name>A0A090YSD0_9BACI</name>
<comment type="caution">
    <text evidence="2">The sequence shown here is derived from an EMBL/GenBank/DDBJ whole genome shotgun (WGS) entry which is preliminary data.</text>
</comment>
<dbReference type="EMBL" id="QVOD01000006">
    <property type="protein sequence ID" value="RFT67608.1"/>
    <property type="molecule type" value="Genomic_DNA"/>
</dbReference>
<dbReference type="RefSeq" id="WP_042983661.1">
    <property type="nucleotide sequence ID" value="NZ_JMQC01000008.1"/>
</dbReference>
<protein>
    <submittedName>
        <fullName evidence="2">Uncharacterized protein</fullName>
    </submittedName>
</protein>
<dbReference type="AlphaFoldDB" id="A0A090YSD0"/>
<reference evidence="2 4" key="1">
    <citation type="submission" date="2014-04" db="EMBL/GenBank/DDBJ databases">
        <authorList>
            <person name="Bishop-Lilly K.A."/>
            <person name="Broomall S.M."/>
            <person name="Chain P.S."/>
            <person name="Chertkov O."/>
            <person name="Coyne S.R."/>
            <person name="Daligault H.E."/>
            <person name="Davenport K.W."/>
            <person name="Erkkila T."/>
            <person name="Frey K.G."/>
            <person name="Gibbons H.S."/>
            <person name="Gu W."/>
            <person name="Jaissle J."/>
            <person name="Johnson S.L."/>
            <person name="Koroleva G.I."/>
            <person name="Ladner J.T."/>
            <person name="Lo C.-C."/>
            <person name="Minogue T.D."/>
            <person name="Munk C."/>
            <person name="Palacios G.F."/>
            <person name="Redden C.L."/>
            <person name="Rosenzweig C.N."/>
            <person name="Scholz M.B."/>
            <person name="Teshima H."/>
            <person name="Xu Y."/>
        </authorList>
    </citation>
    <scope>NUCLEOTIDE SEQUENCE [LARGE SCALE GENOMIC DNA]</scope>
    <source>
        <strain evidence="2 4">BHP</strain>
    </source>
</reference>
<accession>A0A090YSD0</accession>
<reference evidence="3 5" key="2">
    <citation type="submission" date="2018-08" db="EMBL/GenBank/DDBJ databases">
        <title>Bacillus clarus sp. nov. strain PS00077A.</title>
        <authorList>
            <person name="Mendez Acevedo M."/>
            <person name="Carroll L."/>
            <person name="Mukherjee M."/>
            <person name="Wiedmann M."/>
            <person name="Kovac J."/>
        </authorList>
    </citation>
    <scope>NUCLEOTIDE SEQUENCE [LARGE SCALE GENOMIC DNA]</scope>
    <source>
        <strain evidence="3 5">PS00077A</strain>
    </source>
</reference>
<keyword evidence="1" id="KW-1133">Transmembrane helix</keyword>
<keyword evidence="1" id="KW-0812">Transmembrane</keyword>
<dbReference type="PATRIC" id="fig|1405.8.peg.4978"/>
<keyword evidence="1" id="KW-0472">Membrane</keyword>
<dbReference type="EMBL" id="JMQC01000008">
    <property type="protein sequence ID" value="KFN01127.1"/>
    <property type="molecule type" value="Genomic_DNA"/>
</dbReference>
<evidence type="ECO:0000313" key="4">
    <source>
        <dbReference type="Proteomes" id="UP000029389"/>
    </source>
</evidence>
<dbReference type="Proteomes" id="UP000029389">
    <property type="component" value="Unassembled WGS sequence"/>
</dbReference>
<evidence type="ECO:0000256" key="1">
    <source>
        <dbReference type="SAM" id="Phobius"/>
    </source>
</evidence>
<proteinExistence type="predicted"/>
<evidence type="ECO:0000313" key="5">
    <source>
        <dbReference type="Proteomes" id="UP000264294"/>
    </source>
</evidence>
<gene>
    <name evidence="3" type="ORF">D0U04_07485</name>
    <name evidence="2" type="ORF">DJ93_4836</name>
</gene>
<feature type="transmembrane region" description="Helical" evidence="1">
    <location>
        <begin position="6"/>
        <end position="26"/>
    </location>
</feature>
<dbReference type="Proteomes" id="UP000264294">
    <property type="component" value="Unassembled WGS sequence"/>
</dbReference>
<evidence type="ECO:0000313" key="2">
    <source>
        <dbReference type="EMBL" id="KFN01127.1"/>
    </source>
</evidence>
<evidence type="ECO:0000313" key="3">
    <source>
        <dbReference type="EMBL" id="RFT67608.1"/>
    </source>
</evidence>
<organism evidence="2 4">
    <name type="scientific">Bacillus clarus</name>
    <dbReference type="NCBI Taxonomy" id="2338372"/>
    <lineage>
        <taxon>Bacteria</taxon>
        <taxon>Bacillati</taxon>
        <taxon>Bacillota</taxon>
        <taxon>Bacilli</taxon>
        <taxon>Bacillales</taxon>
        <taxon>Bacillaceae</taxon>
        <taxon>Bacillus</taxon>
        <taxon>Bacillus cereus group</taxon>
    </lineage>
</organism>